<dbReference type="InterPro" id="IPR036770">
    <property type="entry name" value="Ankyrin_rpt-contain_sf"/>
</dbReference>
<dbReference type="PROSITE" id="PS50297">
    <property type="entry name" value="ANK_REP_REGION"/>
    <property type="match status" value="5"/>
</dbReference>
<dbReference type="Pfam" id="PF13637">
    <property type="entry name" value="Ank_4"/>
    <property type="match status" value="2"/>
</dbReference>
<dbReference type="Gene3D" id="1.25.40.20">
    <property type="entry name" value="Ankyrin repeat-containing domain"/>
    <property type="match status" value="5"/>
</dbReference>
<feature type="repeat" description="ANK" evidence="3">
    <location>
        <begin position="137"/>
        <end position="169"/>
    </location>
</feature>
<dbReference type="Pfam" id="PF12796">
    <property type="entry name" value="Ank_2"/>
    <property type="match status" value="3"/>
</dbReference>
<dbReference type="PANTHER" id="PTHR24198:SF165">
    <property type="entry name" value="ANKYRIN REPEAT-CONTAINING PROTEIN-RELATED"/>
    <property type="match status" value="1"/>
</dbReference>
<feature type="repeat" description="ANK" evidence="3">
    <location>
        <begin position="485"/>
        <end position="517"/>
    </location>
</feature>
<dbReference type="PROSITE" id="PS50088">
    <property type="entry name" value="ANK_REPEAT"/>
    <property type="match status" value="9"/>
</dbReference>
<sequence length="663" mass="74732">MASFSRLKETYFAHKVHFLNTAKGGATALQVAASIVDLDFCWCLVEDGHDVGAACRDFGATALHYAALNKDHGKQLVAYFVSLGLRVDERDNEEEELIHYALRVDNFQKNLIFDKKNYFNDRFFVALGVDLNQKTKYEVTPFNFALIAQNMPVVEELLKHGADLKARSGDKNLLHYFVSQNRLDIAKFVHAKEKSLIGERGEKGRTALHLAAMHSDAKTCSWLIEQGVDPHALTQDGKSAVDQMASSESKRLKEEKMASFSRLKETYFAHKVHFLNTARGGATALQVAASIANLDLCRRLVEDGHDVSAACRDFGATALHYAALNKEHGKQLVAYFVSLGLRVDERDNEEEEPIHYALRVDNFQVAQELLEFRHDDAEKGGKNLLHFFVVENNLAFAKAVHENDGYLIKELKRNGKSALHLAAEYANLEMCEWLVEQGVDLHARCQSFWCNKNALHYAAVNKLHGKEVVRYLASLGLGVNQRAKSEETPLHCALREGNVEVARQLLDLGADMKVKMCEDNLMQHCVTYNRLESARFVHENDPNLIFELGKNGKNALHQAAARADLEMCEWLVEQGLDPLLSCLGWRSNVLHFAAFNKLHGREIIRFFVALGVDLNQKTKYEVTPLNFALIVQNMPVVEELLKHGADLKARFFEASVVRKLARF</sequence>
<name>A0A8S1CVS4_9INSE</name>
<evidence type="ECO:0000256" key="1">
    <source>
        <dbReference type="ARBA" id="ARBA00022737"/>
    </source>
</evidence>
<dbReference type="Proteomes" id="UP000494165">
    <property type="component" value="Unassembled WGS sequence"/>
</dbReference>
<dbReference type="OrthoDB" id="539213at2759"/>
<feature type="repeat" description="ANK" evidence="3">
    <location>
        <begin position="314"/>
        <end position="348"/>
    </location>
</feature>
<feature type="repeat" description="ANK" evidence="3">
    <location>
        <begin position="414"/>
        <end position="446"/>
    </location>
</feature>
<keyword evidence="5" id="KW-1185">Reference proteome</keyword>
<dbReference type="EMBL" id="CADEPI010000105">
    <property type="protein sequence ID" value="CAB3374899.1"/>
    <property type="molecule type" value="Genomic_DNA"/>
</dbReference>
<dbReference type="InterPro" id="IPR002110">
    <property type="entry name" value="Ankyrin_rpt"/>
</dbReference>
<keyword evidence="1" id="KW-0677">Repeat</keyword>
<proteinExistence type="predicted"/>
<evidence type="ECO:0000256" key="2">
    <source>
        <dbReference type="ARBA" id="ARBA00023043"/>
    </source>
</evidence>
<feature type="repeat" description="ANK" evidence="3">
    <location>
        <begin position="620"/>
        <end position="652"/>
    </location>
</feature>
<keyword evidence="2 3" id="KW-0040">ANK repeat</keyword>
<gene>
    <name evidence="4" type="ORF">CLODIP_2_CD15131</name>
</gene>
<feature type="repeat" description="ANK" evidence="3">
    <location>
        <begin position="551"/>
        <end position="577"/>
    </location>
</feature>
<feature type="repeat" description="ANK" evidence="3">
    <location>
        <begin position="58"/>
        <end position="92"/>
    </location>
</feature>
<evidence type="ECO:0000313" key="4">
    <source>
        <dbReference type="EMBL" id="CAB3374899.1"/>
    </source>
</evidence>
<dbReference type="PANTHER" id="PTHR24198">
    <property type="entry name" value="ANKYRIN REPEAT AND PROTEIN KINASE DOMAIN-CONTAINING PROTEIN"/>
    <property type="match status" value="1"/>
</dbReference>
<reference evidence="4 5" key="1">
    <citation type="submission" date="2020-04" db="EMBL/GenBank/DDBJ databases">
        <authorList>
            <person name="Alioto T."/>
            <person name="Alioto T."/>
            <person name="Gomez Garrido J."/>
        </authorList>
    </citation>
    <scope>NUCLEOTIDE SEQUENCE [LARGE SCALE GENOMIC DNA]</scope>
</reference>
<evidence type="ECO:0000256" key="3">
    <source>
        <dbReference type="PROSITE-ProRule" id="PRU00023"/>
    </source>
</evidence>
<dbReference type="AlphaFoldDB" id="A0A8S1CVS4"/>
<accession>A0A8S1CVS4</accession>
<dbReference type="PRINTS" id="PR01415">
    <property type="entry name" value="ANKYRIN"/>
</dbReference>
<comment type="caution">
    <text evidence="4">The sequence shown here is derived from an EMBL/GenBank/DDBJ whole genome shotgun (WGS) entry which is preliminary data.</text>
</comment>
<feature type="repeat" description="ANK" evidence="3">
    <location>
        <begin position="280"/>
        <end position="312"/>
    </location>
</feature>
<feature type="repeat" description="ANK" evidence="3">
    <location>
        <begin position="203"/>
        <end position="235"/>
    </location>
</feature>
<organism evidence="4 5">
    <name type="scientific">Cloeon dipterum</name>
    <dbReference type="NCBI Taxonomy" id="197152"/>
    <lineage>
        <taxon>Eukaryota</taxon>
        <taxon>Metazoa</taxon>
        <taxon>Ecdysozoa</taxon>
        <taxon>Arthropoda</taxon>
        <taxon>Hexapoda</taxon>
        <taxon>Insecta</taxon>
        <taxon>Pterygota</taxon>
        <taxon>Palaeoptera</taxon>
        <taxon>Ephemeroptera</taxon>
        <taxon>Pisciforma</taxon>
        <taxon>Baetidae</taxon>
        <taxon>Cloeon</taxon>
    </lineage>
</organism>
<dbReference type="SUPFAM" id="SSF48403">
    <property type="entry name" value="Ankyrin repeat"/>
    <property type="match status" value="2"/>
</dbReference>
<dbReference type="SMART" id="SM00248">
    <property type="entry name" value="ANK"/>
    <property type="match status" value="15"/>
</dbReference>
<protein>
    <submittedName>
        <fullName evidence="4">Uncharacterized protein</fullName>
    </submittedName>
</protein>
<evidence type="ECO:0000313" key="5">
    <source>
        <dbReference type="Proteomes" id="UP000494165"/>
    </source>
</evidence>